<feature type="signal peptide" evidence="1">
    <location>
        <begin position="1"/>
        <end position="18"/>
    </location>
</feature>
<name>A0A167Y6F8_9HYPO</name>
<dbReference type="Pfam" id="PF11937">
    <property type="entry name" value="DUF3455"/>
    <property type="match status" value="1"/>
</dbReference>
<accession>A0A167Y6F8</accession>
<comment type="caution">
    <text evidence="2">The sequence shown here is derived from an EMBL/GenBank/DDBJ whole genome shotgun (WGS) entry which is preliminary data.</text>
</comment>
<reference evidence="2 3" key="1">
    <citation type="journal article" date="2016" name="Genome Biol. Evol.">
        <title>Divergent and convergent evolution of fungal pathogenicity.</title>
        <authorList>
            <person name="Shang Y."/>
            <person name="Xiao G."/>
            <person name="Zheng P."/>
            <person name="Cen K."/>
            <person name="Zhan S."/>
            <person name="Wang C."/>
        </authorList>
    </citation>
    <scope>NUCLEOTIDE SEQUENCE [LARGE SCALE GENOMIC DNA]</scope>
    <source>
        <strain evidence="2 3">RCEF 264</strain>
    </source>
</reference>
<dbReference type="InterPro" id="IPR021851">
    <property type="entry name" value="DUF3455"/>
</dbReference>
<evidence type="ECO:0000313" key="2">
    <source>
        <dbReference type="EMBL" id="OAA65901.1"/>
    </source>
</evidence>
<keyword evidence="1" id="KW-0732">Signal</keyword>
<sequence>MASRSFALLASLLAVASASPCKPVDPPVFVLPSTGTGTQLPSPDPSLRLLKIAVGHGLQNYTCASSTASTVATGALAVLYDITNLYPGTPSTGVDADAFYGLPGSVLWGQDIPLNLQTPSAASPGTATSPNKLAENLYGAIVPDPFPSPVANLDLGGLLAGGAPFLGHHYFDANGVPTFDLSSVNLFASLSKTGDIKAPATADPGILGSGAVDWLQLTASSNGLSRGIELVYRVTTAGGASEACSAIDGGEGSVPYTALYWFYG</sequence>
<organism evidence="2 3">
    <name type="scientific">Niveomyces insectorum RCEF 264</name>
    <dbReference type="NCBI Taxonomy" id="1081102"/>
    <lineage>
        <taxon>Eukaryota</taxon>
        <taxon>Fungi</taxon>
        <taxon>Dikarya</taxon>
        <taxon>Ascomycota</taxon>
        <taxon>Pezizomycotina</taxon>
        <taxon>Sordariomycetes</taxon>
        <taxon>Hypocreomycetidae</taxon>
        <taxon>Hypocreales</taxon>
        <taxon>Cordycipitaceae</taxon>
        <taxon>Niveomyces</taxon>
    </lineage>
</organism>
<dbReference type="EMBL" id="AZHD01000003">
    <property type="protein sequence ID" value="OAA65901.1"/>
    <property type="molecule type" value="Genomic_DNA"/>
</dbReference>
<dbReference type="OrthoDB" id="1859733at2759"/>
<dbReference type="AlphaFoldDB" id="A0A167Y6F8"/>
<dbReference type="PANTHER" id="PTHR35567">
    <property type="entry name" value="MALATE DEHYDROGENASE (AFU_ORTHOLOGUE AFUA_2G13800)"/>
    <property type="match status" value="1"/>
</dbReference>
<gene>
    <name evidence="2" type="ORF">SPI_02688</name>
</gene>
<keyword evidence="3" id="KW-1185">Reference proteome</keyword>
<protein>
    <submittedName>
        <fullName evidence="2">Malate dehydrogenase</fullName>
    </submittedName>
</protein>
<evidence type="ECO:0000256" key="1">
    <source>
        <dbReference type="SAM" id="SignalP"/>
    </source>
</evidence>
<proteinExistence type="predicted"/>
<dbReference type="Proteomes" id="UP000076874">
    <property type="component" value="Unassembled WGS sequence"/>
</dbReference>
<dbReference type="PANTHER" id="PTHR35567:SF3">
    <property type="entry name" value="MALATE DEHYDROGENASE"/>
    <property type="match status" value="1"/>
</dbReference>
<evidence type="ECO:0000313" key="3">
    <source>
        <dbReference type="Proteomes" id="UP000076874"/>
    </source>
</evidence>
<feature type="chain" id="PRO_5007894637" evidence="1">
    <location>
        <begin position="19"/>
        <end position="264"/>
    </location>
</feature>